<dbReference type="Proteomes" id="UP000308549">
    <property type="component" value="Unassembled WGS sequence"/>
</dbReference>
<dbReference type="InterPro" id="IPR019622">
    <property type="entry name" value="Rrn9_dom"/>
</dbReference>
<feature type="compositionally biased region" description="Basic and acidic residues" evidence="1">
    <location>
        <begin position="1"/>
        <end position="11"/>
    </location>
</feature>
<evidence type="ECO:0000256" key="1">
    <source>
        <dbReference type="SAM" id="MobiDB-lite"/>
    </source>
</evidence>
<accession>A0A4U0TK35</accession>
<proteinExistence type="predicted"/>
<dbReference type="OrthoDB" id="5412288at2759"/>
<feature type="region of interest" description="Disordered" evidence="1">
    <location>
        <begin position="585"/>
        <end position="671"/>
    </location>
</feature>
<sequence>MNYQGADEKSHSSTSGNGGYDYGGPDQLPPSAQASRNAPSSSPAPGGPSLGRAADPSSLNTASDSDTEYRPNRFQGLASTWEHHTEQERDLVASLRQQRAKDLSVHLYNAHGLKARHYDLIAANQTTSWSDKSRWIKRDEDGNLPWHPDRNWTAWPLRAEDVPRAEEDFGVPLEDPKDVEGQWRKTEPWVPSADLQEEVKALMLKRAKERFRRRNWAAVDERTAPRRTIPADDDAGFAEQLSNEDRSPGKLDQKLGRAKFEELSDEETSCLPKAQAFHEPAFLADDDQTHAMLQPSVRHVLSGLDDLLTGLHKSRMAHCRQMSTSRSQSRASNSRSRSRSVANPRPSRSHLQTVSSPPAAVGDEDIPDHQSDKGREEIPFNADVQETAPASRRLPSANRPRHEPGLRDWSEVLGIAAMIGWDQAVIDRAAQRCASIFGESMAFRAIPETPAARAKDDVVQYLPAQISAFESEDEAEEMKEENAGRSSWTCPFEECLQFHEGYEQAWQWREHLRRTHKLSSSQTEDTETSLWRCPFEECSRYQKGYEHAWRWREHLRRTHKLSPKQVQDIEVGFRPAVDAEHIAASPSISATQAPRIAHSDEATEGTNDEEMLGAAHRDGFLQPITGSLGRGRDEKPRRRRSTGEEPGTSKRPRLEGNPPEDEKDEDDEEEG</sequence>
<evidence type="ECO:0000259" key="2">
    <source>
        <dbReference type="Pfam" id="PF10680"/>
    </source>
</evidence>
<evidence type="ECO:0000313" key="4">
    <source>
        <dbReference type="Proteomes" id="UP000308549"/>
    </source>
</evidence>
<feature type="region of interest" description="Disordered" evidence="1">
    <location>
        <begin position="316"/>
        <end position="405"/>
    </location>
</feature>
<organism evidence="3 4">
    <name type="scientific">Salinomyces thailandicus</name>
    <dbReference type="NCBI Taxonomy" id="706561"/>
    <lineage>
        <taxon>Eukaryota</taxon>
        <taxon>Fungi</taxon>
        <taxon>Dikarya</taxon>
        <taxon>Ascomycota</taxon>
        <taxon>Pezizomycotina</taxon>
        <taxon>Dothideomycetes</taxon>
        <taxon>Dothideomycetidae</taxon>
        <taxon>Mycosphaerellales</taxon>
        <taxon>Teratosphaeriaceae</taxon>
        <taxon>Salinomyces</taxon>
    </lineage>
</organism>
<keyword evidence="4" id="KW-1185">Reference proteome</keyword>
<feature type="compositionally biased region" description="Acidic residues" evidence="1">
    <location>
        <begin position="602"/>
        <end position="611"/>
    </location>
</feature>
<dbReference type="AlphaFoldDB" id="A0A4U0TK35"/>
<gene>
    <name evidence="3" type="ORF">B0A50_08424</name>
</gene>
<comment type="caution">
    <text evidence="3">The sequence shown here is derived from an EMBL/GenBank/DDBJ whole genome shotgun (WGS) entry which is preliminary data.</text>
</comment>
<feature type="domain" description="Rrn9" evidence="2">
    <location>
        <begin position="95"/>
        <end position="168"/>
    </location>
</feature>
<feature type="compositionally biased region" description="Basic and acidic residues" evidence="1">
    <location>
        <begin position="243"/>
        <end position="253"/>
    </location>
</feature>
<feature type="region of interest" description="Disordered" evidence="1">
    <location>
        <begin position="1"/>
        <end position="87"/>
    </location>
</feature>
<evidence type="ECO:0000313" key="3">
    <source>
        <dbReference type="EMBL" id="TKA22042.1"/>
    </source>
</evidence>
<reference evidence="3 4" key="1">
    <citation type="submission" date="2017-03" db="EMBL/GenBank/DDBJ databases">
        <title>Genomes of endolithic fungi from Antarctica.</title>
        <authorList>
            <person name="Coleine C."/>
            <person name="Masonjones S."/>
            <person name="Stajich J.E."/>
        </authorList>
    </citation>
    <scope>NUCLEOTIDE SEQUENCE [LARGE SCALE GENOMIC DNA]</scope>
    <source>
        <strain evidence="3 4">CCFEE 6315</strain>
    </source>
</reference>
<dbReference type="EMBL" id="NAJL01000087">
    <property type="protein sequence ID" value="TKA22042.1"/>
    <property type="molecule type" value="Genomic_DNA"/>
</dbReference>
<feature type="compositionally biased region" description="Low complexity" evidence="1">
    <location>
        <begin position="320"/>
        <end position="346"/>
    </location>
</feature>
<feature type="region of interest" description="Disordered" evidence="1">
    <location>
        <begin position="225"/>
        <end position="253"/>
    </location>
</feature>
<name>A0A4U0TK35_9PEZI</name>
<feature type="compositionally biased region" description="Acidic residues" evidence="1">
    <location>
        <begin position="658"/>
        <end position="671"/>
    </location>
</feature>
<feature type="compositionally biased region" description="Basic and acidic residues" evidence="1">
    <location>
        <begin position="367"/>
        <end position="378"/>
    </location>
</feature>
<feature type="compositionally biased region" description="Low complexity" evidence="1">
    <location>
        <begin position="29"/>
        <end position="44"/>
    </location>
</feature>
<protein>
    <recommendedName>
        <fullName evidence="2">Rrn9 domain-containing protein</fullName>
    </recommendedName>
</protein>
<dbReference type="Pfam" id="PF10680">
    <property type="entry name" value="RRN9"/>
    <property type="match status" value="1"/>
</dbReference>